<proteinExistence type="predicted"/>
<dbReference type="PANTHER" id="PTHR42925:SF1">
    <property type="entry name" value="VIRULENCE FACTOR MVIN"/>
    <property type="match status" value="1"/>
</dbReference>
<evidence type="ECO:0000256" key="5">
    <source>
        <dbReference type="ARBA" id="ARBA00022989"/>
    </source>
</evidence>
<name>B8CZ79_HALOH</name>
<evidence type="ECO:0000313" key="8">
    <source>
        <dbReference type="EMBL" id="ACL70598.1"/>
    </source>
</evidence>
<dbReference type="STRING" id="373903.Hore_18490"/>
<dbReference type="RefSeq" id="WP_015923568.1">
    <property type="nucleotide sequence ID" value="NC_011899.1"/>
</dbReference>
<dbReference type="InterPro" id="IPR047135">
    <property type="entry name" value="YsiQ"/>
</dbReference>
<dbReference type="KEGG" id="hor:Hore_18490"/>
<feature type="transmembrane region" description="Helical" evidence="7">
    <location>
        <begin position="314"/>
        <end position="331"/>
    </location>
</feature>
<dbReference type="Proteomes" id="UP000000719">
    <property type="component" value="Chromosome"/>
</dbReference>
<dbReference type="OrthoDB" id="9780160at2"/>
<dbReference type="GO" id="GO:0005886">
    <property type="term" value="C:plasma membrane"/>
    <property type="evidence" value="ECO:0007669"/>
    <property type="project" value="UniProtKB-SubCell"/>
</dbReference>
<feature type="transmembrane region" description="Helical" evidence="7">
    <location>
        <begin position="53"/>
        <end position="74"/>
    </location>
</feature>
<organism evidence="8 9">
    <name type="scientific">Halothermothrix orenii (strain H 168 / OCM 544 / DSM 9562)</name>
    <dbReference type="NCBI Taxonomy" id="373903"/>
    <lineage>
        <taxon>Bacteria</taxon>
        <taxon>Bacillati</taxon>
        <taxon>Bacillota</taxon>
        <taxon>Clostridia</taxon>
        <taxon>Halanaerobiales</taxon>
        <taxon>Halothermotrichaceae</taxon>
        <taxon>Halothermothrix</taxon>
    </lineage>
</organism>
<feature type="transmembrane region" description="Helical" evidence="7">
    <location>
        <begin position="198"/>
        <end position="222"/>
    </location>
</feature>
<accession>B8CZ79</accession>
<protein>
    <submittedName>
        <fullName evidence="8">MATE efflux family protein</fullName>
    </submittedName>
</protein>
<dbReference type="InterPro" id="IPR002528">
    <property type="entry name" value="MATE_fam"/>
</dbReference>
<dbReference type="PIRSF" id="PIRSF006603">
    <property type="entry name" value="DinF"/>
    <property type="match status" value="1"/>
</dbReference>
<feature type="transmembrane region" description="Helical" evidence="7">
    <location>
        <begin position="7"/>
        <end position="33"/>
    </location>
</feature>
<dbReference type="EMBL" id="CP001098">
    <property type="protein sequence ID" value="ACL70598.1"/>
    <property type="molecule type" value="Genomic_DNA"/>
</dbReference>
<dbReference type="GO" id="GO:0042910">
    <property type="term" value="F:xenobiotic transmembrane transporter activity"/>
    <property type="evidence" value="ECO:0007669"/>
    <property type="project" value="InterPro"/>
</dbReference>
<keyword evidence="4 7" id="KW-0812">Transmembrane</keyword>
<keyword evidence="2" id="KW-0813">Transport</keyword>
<keyword evidence="9" id="KW-1185">Reference proteome</keyword>
<keyword evidence="5 7" id="KW-1133">Transmembrane helix</keyword>
<dbReference type="eggNOG" id="COG0534">
    <property type="taxonomic scope" value="Bacteria"/>
</dbReference>
<dbReference type="PANTHER" id="PTHR42925">
    <property type="entry name" value="MULTIDRUG AND TOXIN EFFLUX PROTEIN MATE FAMILY"/>
    <property type="match status" value="1"/>
</dbReference>
<evidence type="ECO:0000256" key="3">
    <source>
        <dbReference type="ARBA" id="ARBA00022475"/>
    </source>
</evidence>
<dbReference type="Pfam" id="PF01554">
    <property type="entry name" value="MatE"/>
    <property type="match status" value="2"/>
</dbReference>
<evidence type="ECO:0000256" key="1">
    <source>
        <dbReference type="ARBA" id="ARBA00004651"/>
    </source>
</evidence>
<dbReference type="InterPro" id="IPR048279">
    <property type="entry name" value="MdtK-like"/>
</dbReference>
<evidence type="ECO:0000313" key="9">
    <source>
        <dbReference type="Proteomes" id="UP000000719"/>
    </source>
</evidence>
<dbReference type="HOGENOM" id="CLU_012893_5_3_9"/>
<feature type="transmembrane region" description="Helical" evidence="7">
    <location>
        <begin position="271"/>
        <end position="293"/>
    </location>
</feature>
<dbReference type="AlphaFoldDB" id="B8CZ79"/>
<sequence length="442" mass="48480">MEKRKSLFQLAVPIFIETLLFMLLGIADIFMLSQFDDRAAGAVGASNQVIGNLNLIFAIISAGTAVLVAQNVGAKNKREIERVCSISLVMNFVIGLLVSITMIFFGDVILTKMGVTRSLMGYASNYIKIVGGALFVQSILNTVTVIIRSHGYTRESMLITVGMNILNIFGDAVFIFGLFGAPVLGVKGVAIATTVSRILATIIAFIFLFKGLVPVSMFKYLYDKPVGTFKKLIKIGFPSAMENMSYSLAQTVIMSIILLNLGEQAYIARTYIWTLSWFVVLFSISIGQANQIMIGQLTGAGKVEEAYHTGLNNFKTAMLFSVLGGIALIIFRRKLIGIYTDNQDIILIGSITLIVDAFLEPGRTFNIVLINGLRGAGDVIFPVVMAIISMWGLGVTTAYYFGVVLGLGLPGIWMGLILDEWFRGVCMLFRWRGKKWVRKVMV</sequence>
<evidence type="ECO:0000256" key="4">
    <source>
        <dbReference type="ARBA" id="ARBA00022692"/>
    </source>
</evidence>
<feature type="transmembrane region" description="Helical" evidence="7">
    <location>
        <begin position="168"/>
        <end position="192"/>
    </location>
</feature>
<evidence type="ECO:0000256" key="6">
    <source>
        <dbReference type="ARBA" id="ARBA00023136"/>
    </source>
</evidence>
<feature type="transmembrane region" description="Helical" evidence="7">
    <location>
        <begin position="126"/>
        <end position="147"/>
    </location>
</feature>
<feature type="transmembrane region" description="Helical" evidence="7">
    <location>
        <begin position="379"/>
        <end position="401"/>
    </location>
</feature>
<evidence type="ECO:0000256" key="7">
    <source>
        <dbReference type="SAM" id="Phobius"/>
    </source>
</evidence>
<reference evidence="8 9" key="1">
    <citation type="journal article" date="2009" name="PLoS ONE">
        <title>Genome analysis of the anaerobic thermohalophilic bacterium Halothermothrix orenii.</title>
        <authorList>
            <person name="Mavromatis K."/>
            <person name="Ivanova N."/>
            <person name="Anderson I."/>
            <person name="Lykidis A."/>
            <person name="Hooper S.D."/>
            <person name="Sun H."/>
            <person name="Kunin V."/>
            <person name="Lapidus A."/>
            <person name="Hugenholtz P."/>
            <person name="Patel B."/>
            <person name="Kyrpides N.C."/>
        </authorList>
    </citation>
    <scope>NUCLEOTIDE SEQUENCE [LARGE SCALE GENOMIC DNA]</scope>
    <source>
        <strain evidence="9">H 168 / OCM 544 / DSM 9562</strain>
    </source>
</reference>
<gene>
    <name evidence="8" type="ordered locus">Hore_18490</name>
</gene>
<dbReference type="GO" id="GO:0015297">
    <property type="term" value="F:antiporter activity"/>
    <property type="evidence" value="ECO:0007669"/>
    <property type="project" value="InterPro"/>
</dbReference>
<dbReference type="NCBIfam" id="TIGR00797">
    <property type="entry name" value="matE"/>
    <property type="match status" value="1"/>
</dbReference>
<dbReference type="CDD" id="cd13134">
    <property type="entry name" value="MATE_like_8"/>
    <property type="match status" value="1"/>
</dbReference>
<comment type="subcellular location">
    <subcellularLocation>
        <location evidence="1">Cell membrane</location>
        <topology evidence="1">Multi-pass membrane protein</topology>
    </subcellularLocation>
</comment>
<evidence type="ECO:0000256" key="2">
    <source>
        <dbReference type="ARBA" id="ARBA00022448"/>
    </source>
</evidence>
<keyword evidence="3" id="KW-1003">Cell membrane</keyword>
<keyword evidence="6 7" id="KW-0472">Membrane</keyword>
<feature type="transmembrane region" description="Helical" evidence="7">
    <location>
        <begin position="86"/>
        <end position="106"/>
    </location>
</feature>
<feature type="transmembrane region" description="Helical" evidence="7">
    <location>
        <begin position="407"/>
        <end position="429"/>
    </location>
</feature>